<comment type="similarity">
    <text evidence="1">Belongs to the ComF/GntX family.</text>
</comment>
<dbReference type="InterPro" id="IPR029057">
    <property type="entry name" value="PRTase-like"/>
</dbReference>
<protein>
    <submittedName>
        <fullName evidence="2">ComF family protein</fullName>
    </submittedName>
</protein>
<evidence type="ECO:0000313" key="2">
    <source>
        <dbReference type="EMBL" id="SNT04648.1"/>
    </source>
</evidence>
<dbReference type="AlphaFoldDB" id="A0A239JGU1"/>
<dbReference type="Gene3D" id="3.40.50.2020">
    <property type="match status" value="1"/>
</dbReference>
<accession>A0A239JGU1</accession>
<dbReference type="InterPro" id="IPR051910">
    <property type="entry name" value="ComF/GntX_DNA_util-trans"/>
</dbReference>
<evidence type="ECO:0000313" key="3">
    <source>
        <dbReference type="Proteomes" id="UP000242915"/>
    </source>
</evidence>
<dbReference type="EMBL" id="FZOG01000008">
    <property type="protein sequence ID" value="SNT04648.1"/>
    <property type="molecule type" value="Genomic_DNA"/>
</dbReference>
<dbReference type="CDD" id="cd06223">
    <property type="entry name" value="PRTases_typeI"/>
    <property type="match status" value="1"/>
</dbReference>
<reference evidence="3" key="1">
    <citation type="submission" date="2017-06" db="EMBL/GenBank/DDBJ databases">
        <authorList>
            <person name="Varghese N."/>
            <person name="Submissions S."/>
        </authorList>
    </citation>
    <scope>NUCLEOTIDE SEQUENCE [LARGE SCALE GENOMIC DNA]</scope>
    <source>
        <strain evidence="3">CIP 108523</strain>
    </source>
</reference>
<sequence length="248" mass="27754">MAIWQRLKHQLETLQPCLKCLLCDETTESKRLPICTDCERELPWLRAHCSVCALPMHGAEWICGECQKNPPSFDKVVAPWSYSFPVQGMINRFKHQAQWPLGRLLGDLLSDHMLHSFADGLVRPDLLLPVPLTKQRQRQRGFNQAQMLANSLGKALHIPLLSRGLSRIIDTPAQQGLDAVTRKKNLRNAFFVAPEVELQGRHLALVDDVLTTGATAQTLSKLLLKAGAARVDVYCLARTPKPGTQLDL</sequence>
<name>A0A239JGU1_9PSED</name>
<evidence type="ECO:0000256" key="1">
    <source>
        <dbReference type="ARBA" id="ARBA00008007"/>
    </source>
</evidence>
<dbReference type="InterPro" id="IPR000836">
    <property type="entry name" value="PRTase_dom"/>
</dbReference>
<dbReference type="PANTHER" id="PTHR47505:SF1">
    <property type="entry name" value="DNA UTILIZATION PROTEIN YHGH"/>
    <property type="match status" value="1"/>
</dbReference>
<dbReference type="SUPFAM" id="SSF53271">
    <property type="entry name" value="PRTase-like"/>
    <property type="match status" value="1"/>
</dbReference>
<keyword evidence="3" id="KW-1185">Reference proteome</keyword>
<dbReference type="PANTHER" id="PTHR47505">
    <property type="entry name" value="DNA UTILIZATION PROTEIN YHGH"/>
    <property type="match status" value="1"/>
</dbReference>
<organism evidence="2 3">
    <name type="scientific">Pseudomonas segetis</name>
    <dbReference type="NCBI Taxonomy" id="298908"/>
    <lineage>
        <taxon>Bacteria</taxon>
        <taxon>Pseudomonadati</taxon>
        <taxon>Pseudomonadota</taxon>
        <taxon>Gammaproteobacteria</taxon>
        <taxon>Pseudomonadales</taxon>
        <taxon>Pseudomonadaceae</taxon>
        <taxon>Pseudomonas</taxon>
    </lineage>
</organism>
<dbReference type="RefSeq" id="WP_089361244.1">
    <property type="nucleotide sequence ID" value="NZ_FZOG01000008.1"/>
</dbReference>
<dbReference type="Proteomes" id="UP000242915">
    <property type="component" value="Unassembled WGS sequence"/>
</dbReference>
<gene>
    <name evidence="2" type="ORF">SAMN05216255_4333</name>
</gene>
<proteinExistence type="inferred from homology"/>